<dbReference type="Gene3D" id="2.40.160.40">
    <property type="entry name" value="monomeric porin ompg"/>
    <property type="match status" value="1"/>
</dbReference>
<sequence>MKRAYSVNKNGQPYIAIGNVAGSKYTDERQSRFQAGVTYNV</sequence>
<organism evidence="2 3">
    <name type="scientific">Biostraticola tofi</name>
    <dbReference type="NCBI Taxonomy" id="466109"/>
    <lineage>
        <taxon>Bacteria</taxon>
        <taxon>Pseudomonadati</taxon>
        <taxon>Pseudomonadota</taxon>
        <taxon>Gammaproteobacteria</taxon>
        <taxon>Enterobacterales</taxon>
        <taxon>Bruguierivoracaceae</taxon>
        <taxon>Biostraticola</taxon>
    </lineage>
</organism>
<evidence type="ECO:0000256" key="1">
    <source>
        <dbReference type="ARBA" id="ARBA00022729"/>
    </source>
</evidence>
<gene>
    <name evidence="2" type="ORF">EDC52_101452</name>
</gene>
<keyword evidence="3" id="KW-1185">Reference proteome</keyword>
<dbReference type="EMBL" id="SMCR01000001">
    <property type="protein sequence ID" value="TCW00105.1"/>
    <property type="molecule type" value="Genomic_DNA"/>
</dbReference>
<name>A0A4R3Z6I9_9GAMM</name>
<dbReference type="InterPro" id="IPR053713">
    <property type="entry name" value="Bact_OM_Channel_sf"/>
</dbReference>
<evidence type="ECO:0000313" key="3">
    <source>
        <dbReference type="Proteomes" id="UP000295719"/>
    </source>
</evidence>
<dbReference type="AlphaFoldDB" id="A0A4R3Z6I9"/>
<protein>
    <submittedName>
        <fullName evidence="2">Oligogalacturonate-specific porin protein KdgM</fullName>
    </submittedName>
</protein>
<evidence type="ECO:0000313" key="2">
    <source>
        <dbReference type="EMBL" id="TCW00105.1"/>
    </source>
</evidence>
<dbReference type="Pfam" id="PF06178">
    <property type="entry name" value="KdgM"/>
    <property type="match status" value="1"/>
</dbReference>
<reference evidence="2 3" key="1">
    <citation type="submission" date="2019-03" db="EMBL/GenBank/DDBJ databases">
        <title>Genomic Encyclopedia of Type Strains, Phase IV (KMG-IV): sequencing the most valuable type-strain genomes for metagenomic binning, comparative biology and taxonomic classification.</title>
        <authorList>
            <person name="Goeker M."/>
        </authorList>
    </citation>
    <scope>NUCLEOTIDE SEQUENCE [LARGE SCALE GENOMIC DNA]</scope>
    <source>
        <strain evidence="2 3">DSM 19580</strain>
    </source>
</reference>
<proteinExistence type="predicted"/>
<comment type="caution">
    <text evidence="2">The sequence shown here is derived from an EMBL/GenBank/DDBJ whole genome shotgun (WGS) entry which is preliminary data.</text>
</comment>
<dbReference type="Proteomes" id="UP000295719">
    <property type="component" value="Unassembled WGS sequence"/>
</dbReference>
<keyword evidence="1" id="KW-0732">Signal</keyword>
<accession>A0A4R3Z6I9</accession>
<dbReference type="InterPro" id="IPR009331">
    <property type="entry name" value="Oligogalacturonate-sp_porin"/>
</dbReference>
<dbReference type="OrthoDB" id="5817226at2"/>